<reference evidence="3 4" key="1">
    <citation type="submission" date="2019-02" db="EMBL/GenBank/DDBJ databases">
        <title>Deep-cultivation of Planctomycetes and their phenomic and genomic characterization uncovers novel biology.</title>
        <authorList>
            <person name="Wiegand S."/>
            <person name="Jogler M."/>
            <person name="Boedeker C."/>
            <person name="Pinto D."/>
            <person name="Vollmers J."/>
            <person name="Rivas-Marin E."/>
            <person name="Kohn T."/>
            <person name="Peeters S.H."/>
            <person name="Heuer A."/>
            <person name="Rast P."/>
            <person name="Oberbeckmann S."/>
            <person name="Bunk B."/>
            <person name="Jeske O."/>
            <person name="Meyerdierks A."/>
            <person name="Storesund J.E."/>
            <person name="Kallscheuer N."/>
            <person name="Luecker S."/>
            <person name="Lage O.M."/>
            <person name="Pohl T."/>
            <person name="Merkel B.J."/>
            <person name="Hornburger P."/>
            <person name="Mueller R.-W."/>
            <person name="Bruemmer F."/>
            <person name="Labrenz M."/>
            <person name="Spormann A.M."/>
            <person name="Op den Camp H."/>
            <person name="Overmann J."/>
            <person name="Amann R."/>
            <person name="Jetten M.S.M."/>
            <person name="Mascher T."/>
            <person name="Medema M.H."/>
            <person name="Devos D.P."/>
            <person name="Kaster A.-K."/>
            <person name="Ovreas L."/>
            <person name="Rohde M."/>
            <person name="Galperin M.Y."/>
            <person name="Jogler C."/>
        </authorList>
    </citation>
    <scope>NUCLEOTIDE SEQUENCE [LARGE SCALE GENOMIC DNA]</scope>
    <source>
        <strain evidence="3 4">V22</strain>
    </source>
</reference>
<evidence type="ECO:0000256" key="2">
    <source>
        <dbReference type="SAM" id="Phobius"/>
    </source>
</evidence>
<accession>A0A517TAK1</accession>
<sequence length="392" mass="43931">MARRHEEERAFGSDSFLDIVANIVGILIILIVIAGVRMAQMPAMPEESVADNAAPESVSITPTPTPTPITVQSPVVVQTPVRPVPKRPKKTYLPPVVAPRPIIVELDPEQPPAIPVDNQLVARKQELQSQLLAYRQKATEIEKQRHTLQLQQATLSKEIQDTQQQLGSMNQSLRDKLAATRDLQKELQRLAELKKLGQERLEQLDETPTVQLRHELTPEGHEVKGPEMHFRISEGKISRVPLKELIEEMGPQIRKQVSWLVRNGTGTGNVGPIEGYSLAYVVRKGKNLILDDLYSNRGSVRIEVAGWKVIPEKTLREEAADLALRSDSQFRTWLRLAPRRTALTFWVYPDSFDAFRKLQSYAHREGFTVAGRPLPFGVPIAGSPDGSRSMGR</sequence>
<organism evidence="3 4">
    <name type="scientific">Calycomorphotria hydatis</name>
    <dbReference type="NCBI Taxonomy" id="2528027"/>
    <lineage>
        <taxon>Bacteria</taxon>
        <taxon>Pseudomonadati</taxon>
        <taxon>Planctomycetota</taxon>
        <taxon>Planctomycetia</taxon>
        <taxon>Planctomycetales</taxon>
        <taxon>Planctomycetaceae</taxon>
        <taxon>Calycomorphotria</taxon>
    </lineage>
</organism>
<evidence type="ECO:0000313" key="4">
    <source>
        <dbReference type="Proteomes" id="UP000319976"/>
    </source>
</evidence>
<feature type="transmembrane region" description="Helical" evidence="2">
    <location>
        <begin position="16"/>
        <end position="36"/>
    </location>
</feature>
<keyword evidence="4" id="KW-1185">Reference proteome</keyword>
<proteinExistence type="predicted"/>
<keyword evidence="1" id="KW-0175">Coiled coil</keyword>
<evidence type="ECO:0000313" key="3">
    <source>
        <dbReference type="EMBL" id="QDT65401.1"/>
    </source>
</evidence>
<name>A0A517TAK1_9PLAN</name>
<keyword evidence="2" id="KW-1133">Transmembrane helix</keyword>
<dbReference type="KEGG" id="chya:V22_26540"/>
<keyword evidence="2" id="KW-0472">Membrane</keyword>
<dbReference type="Proteomes" id="UP000319976">
    <property type="component" value="Chromosome"/>
</dbReference>
<dbReference type="EMBL" id="CP036316">
    <property type="protein sequence ID" value="QDT65401.1"/>
    <property type="molecule type" value="Genomic_DNA"/>
</dbReference>
<dbReference type="OrthoDB" id="284128at2"/>
<feature type="coiled-coil region" evidence="1">
    <location>
        <begin position="170"/>
        <end position="207"/>
    </location>
</feature>
<keyword evidence="2" id="KW-0812">Transmembrane</keyword>
<protein>
    <submittedName>
        <fullName evidence="3">Uncharacterized protein</fullName>
    </submittedName>
</protein>
<gene>
    <name evidence="3" type="ORF">V22_26540</name>
</gene>
<evidence type="ECO:0000256" key="1">
    <source>
        <dbReference type="SAM" id="Coils"/>
    </source>
</evidence>
<dbReference type="RefSeq" id="WP_145263367.1">
    <property type="nucleotide sequence ID" value="NZ_CP036316.1"/>
</dbReference>
<dbReference type="AlphaFoldDB" id="A0A517TAK1"/>